<dbReference type="GO" id="GO:0003700">
    <property type="term" value="F:DNA-binding transcription factor activity"/>
    <property type="evidence" value="ECO:0007669"/>
    <property type="project" value="InterPro"/>
</dbReference>
<dbReference type="InterPro" id="IPR036390">
    <property type="entry name" value="WH_DNA-bd_sf"/>
</dbReference>
<organism evidence="2 3">
    <name type="scientific">Mumia zhuanghuii</name>
    <dbReference type="NCBI Taxonomy" id="2585211"/>
    <lineage>
        <taxon>Bacteria</taxon>
        <taxon>Bacillati</taxon>
        <taxon>Actinomycetota</taxon>
        <taxon>Actinomycetes</taxon>
        <taxon>Propionibacteriales</taxon>
        <taxon>Nocardioidaceae</taxon>
        <taxon>Mumia</taxon>
    </lineage>
</organism>
<dbReference type="InterPro" id="IPR000835">
    <property type="entry name" value="HTH_MarR-typ"/>
</dbReference>
<dbReference type="SUPFAM" id="SSF46785">
    <property type="entry name" value="Winged helix' DNA-binding domain"/>
    <property type="match status" value="1"/>
</dbReference>
<reference evidence="2 3" key="1">
    <citation type="submission" date="2019-09" db="EMBL/GenBank/DDBJ databases">
        <title>Mumia zhuanghuii sp. nov. isolated from the intestinal contents of plateau pika (Ochotona curzoniae) in the Qinghai-Tibet plateau of China.</title>
        <authorList>
            <person name="Tian Z."/>
        </authorList>
    </citation>
    <scope>NUCLEOTIDE SEQUENCE [LARGE SCALE GENOMIC DNA]</scope>
    <source>
        <strain evidence="3">350</strain>
    </source>
</reference>
<dbReference type="PANTHER" id="PTHR33164">
    <property type="entry name" value="TRANSCRIPTIONAL REGULATOR, MARR FAMILY"/>
    <property type="match status" value="1"/>
</dbReference>
<dbReference type="Pfam" id="PF01047">
    <property type="entry name" value="MarR"/>
    <property type="match status" value="1"/>
</dbReference>
<dbReference type="PRINTS" id="PR00598">
    <property type="entry name" value="HTHMARR"/>
</dbReference>
<dbReference type="RefSeq" id="WP_149769598.1">
    <property type="nucleotide sequence ID" value="NZ_VDFQ02000003.1"/>
</dbReference>
<evidence type="ECO:0000313" key="2">
    <source>
        <dbReference type="EMBL" id="KAA1422648.1"/>
    </source>
</evidence>
<protein>
    <submittedName>
        <fullName evidence="2">MarR family transcriptional regulator</fullName>
    </submittedName>
</protein>
<dbReference type="InterPro" id="IPR039422">
    <property type="entry name" value="MarR/SlyA-like"/>
</dbReference>
<dbReference type="EMBL" id="VDFQ02000003">
    <property type="protein sequence ID" value="KAA1422648.1"/>
    <property type="molecule type" value="Genomic_DNA"/>
</dbReference>
<dbReference type="InterPro" id="IPR036388">
    <property type="entry name" value="WH-like_DNA-bd_sf"/>
</dbReference>
<evidence type="ECO:0000259" key="1">
    <source>
        <dbReference type="PROSITE" id="PS50995"/>
    </source>
</evidence>
<evidence type="ECO:0000313" key="3">
    <source>
        <dbReference type="Proteomes" id="UP000307768"/>
    </source>
</evidence>
<dbReference type="Proteomes" id="UP000307768">
    <property type="component" value="Unassembled WGS sequence"/>
</dbReference>
<dbReference type="OrthoDB" id="3177763at2"/>
<dbReference type="PANTHER" id="PTHR33164:SF94">
    <property type="entry name" value="TRANSCRIPTIONAL REGULATORY PROTEIN-RELATED"/>
    <property type="match status" value="1"/>
</dbReference>
<name>A0A5Q6RX77_9ACTN</name>
<gene>
    <name evidence="2" type="ORF">FE697_010685</name>
</gene>
<feature type="domain" description="HTH marR-type" evidence="1">
    <location>
        <begin position="4"/>
        <end position="141"/>
    </location>
</feature>
<dbReference type="AlphaFoldDB" id="A0A5Q6RX77"/>
<sequence length="149" mass="16136">MTTPESLAGHLEEFFLQVAACCEEEGLDAFVEADLSATQVRTLLLVSSRAAETQITDIARALGISVAAAGRAVDQLVGVGLTSRHECQQDRRVRVVTLTDEGRDLVARQLRTKRVALLEIVRDLSEPTRSLLDRALTAAIAERQPTTPG</sequence>
<dbReference type="Gene3D" id="1.10.10.10">
    <property type="entry name" value="Winged helix-like DNA-binding domain superfamily/Winged helix DNA-binding domain"/>
    <property type="match status" value="1"/>
</dbReference>
<dbReference type="GO" id="GO:0006950">
    <property type="term" value="P:response to stress"/>
    <property type="evidence" value="ECO:0007669"/>
    <property type="project" value="TreeGrafter"/>
</dbReference>
<accession>A0A5Q6RX77</accession>
<dbReference type="SMART" id="SM00347">
    <property type="entry name" value="HTH_MARR"/>
    <property type="match status" value="1"/>
</dbReference>
<dbReference type="PROSITE" id="PS50995">
    <property type="entry name" value="HTH_MARR_2"/>
    <property type="match status" value="1"/>
</dbReference>
<proteinExistence type="predicted"/>
<comment type="caution">
    <text evidence="2">The sequence shown here is derived from an EMBL/GenBank/DDBJ whole genome shotgun (WGS) entry which is preliminary data.</text>
</comment>